<gene>
    <name evidence="1" type="ORF">LCGC14_0742440</name>
</gene>
<evidence type="ECO:0000313" key="1">
    <source>
        <dbReference type="EMBL" id="KKN39551.1"/>
    </source>
</evidence>
<proteinExistence type="predicted"/>
<organism evidence="1">
    <name type="scientific">marine sediment metagenome</name>
    <dbReference type="NCBI Taxonomy" id="412755"/>
    <lineage>
        <taxon>unclassified sequences</taxon>
        <taxon>metagenomes</taxon>
        <taxon>ecological metagenomes</taxon>
    </lineage>
</organism>
<dbReference type="AlphaFoldDB" id="A0A0F9SRF2"/>
<accession>A0A0F9SRF2</accession>
<comment type="caution">
    <text evidence="1">The sequence shown here is derived from an EMBL/GenBank/DDBJ whole genome shotgun (WGS) entry which is preliminary data.</text>
</comment>
<reference evidence="1" key="1">
    <citation type="journal article" date="2015" name="Nature">
        <title>Complex archaea that bridge the gap between prokaryotes and eukaryotes.</title>
        <authorList>
            <person name="Spang A."/>
            <person name="Saw J.H."/>
            <person name="Jorgensen S.L."/>
            <person name="Zaremba-Niedzwiedzka K."/>
            <person name="Martijn J."/>
            <person name="Lind A.E."/>
            <person name="van Eijk R."/>
            <person name="Schleper C."/>
            <person name="Guy L."/>
            <person name="Ettema T.J."/>
        </authorList>
    </citation>
    <scope>NUCLEOTIDE SEQUENCE</scope>
</reference>
<dbReference type="EMBL" id="LAZR01001757">
    <property type="protein sequence ID" value="KKN39551.1"/>
    <property type="molecule type" value="Genomic_DNA"/>
</dbReference>
<protein>
    <submittedName>
        <fullName evidence="1">Uncharacterized protein</fullName>
    </submittedName>
</protein>
<sequence length="97" mass="11940">MDKVNTLIWLKVLTLERKTYVERTEKQLHLDDDNDEPNDLDDVLDNMRNNLFSDNYNTENYNYHTVNDEMRYEYWCCGYWRYPTETVEHIEEKHING</sequence>
<name>A0A0F9SRF2_9ZZZZ</name>